<feature type="site" description="Contributes to redox potential value" evidence="3">
    <location>
        <position position="32"/>
    </location>
</feature>
<dbReference type="PRINTS" id="PR00421">
    <property type="entry name" value="THIOREDOXIN"/>
</dbReference>
<dbReference type="CDD" id="cd02947">
    <property type="entry name" value="TRX_family"/>
    <property type="match status" value="1"/>
</dbReference>
<evidence type="ECO:0000259" key="5">
    <source>
        <dbReference type="PROSITE" id="PS51352"/>
    </source>
</evidence>
<evidence type="ECO:0000256" key="3">
    <source>
        <dbReference type="PIRSR" id="PIRSR000077-1"/>
    </source>
</evidence>
<proteinExistence type="inferred from homology"/>
<dbReference type="SUPFAM" id="SSF52833">
    <property type="entry name" value="Thioredoxin-like"/>
    <property type="match status" value="1"/>
</dbReference>
<evidence type="ECO:0000256" key="1">
    <source>
        <dbReference type="ARBA" id="ARBA00023157"/>
    </source>
</evidence>
<gene>
    <name evidence="6" type="ORF">CcCBS67573_g00484</name>
</gene>
<feature type="active site" description="Nucleophile" evidence="3">
    <location>
        <position position="30"/>
    </location>
</feature>
<name>A0A507FPF1_9FUNG</name>
<evidence type="ECO:0000313" key="6">
    <source>
        <dbReference type="EMBL" id="TPX78311.1"/>
    </source>
</evidence>
<dbReference type="FunFam" id="3.40.30.10:FF:000245">
    <property type="entry name" value="Thioredoxin"/>
    <property type="match status" value="1"/>
</dbReference>
<keyword evidence="4" id="KW-0676">Redox-active center</keyword>
<keyword evidence="7" id="KW-1185">Reference proteome</keyword>
<dbReference type="InterPro" id="IPR005746">
    <property type="entry name" value="Thioredoxin"/>
</dbReference>
<evidence type="ECO:0000256" key="2">
    <source>
        <dbReference type="PIRNR" id="PIRNR000077"/>
    </source>
</evidence>
<accession>A0A507FPF1</accession>
<evidence type="ECO:0000256" key="4">
    <source>
        <dbReference type="PIRSR" id="PIRSR000077-4"/>
    </source>
</evidence>
<dbReference type="Pfam" id="PF00085">
    <property type="entry name" value="Thioredoxin"/>
    <property type="match status" value="1"/>
</dbReference>
<dbReference type="InterPro" id="IPR013766">
    <property type="entry name" value="Thioredoxin_domain"/>
</dbReference>
<dbReference type="EMBL" id="QEAP01000006">
    <property type="protein sequence ID" value="TPX78311.1"/>
    <property type="molecule type" value="Genomic_DNA"/>
</dbReference>
<feature type="disulfide bond" description="Redox-active" evidence="4">
    <location>
        <begin position="30"/>
        <end position="33"/>
    </location>
</feature>
<dbReference type="PIRSF" id="PIRSF000077">
    <property type="entry name" value="Thioredoxin"/>
    <property type="match status" value="1"/>
</dbReference>
<protein>
    <recommendedName>
        <fullName evidence="2">Thioredoxin</fullName>
    </recommendedName>
</protein>
<dbReference type="STRING" id="246404.A0A507FPF1"/>
<dbReference type="Proteomes" id="UP000320333">
    <property type="component" value="Unassembled WGS sequence"/>
</dbReference>
<dbReference type="InterPro" id="IPR036249">
    <property type="entry name" value="Thioredoxin-like_sf"/>
</dbReference>
<feature type="domain" description="Thioredoxin" evidence="5">
    <location>
        <begin position="1"/>
        <end position="103"/>
    </location>
</feature>
<feature type="active site" description="Nucleophile" evidence="3">
    <location>
        <position position="33"/>
    </location>
</feature>
<comment type="caution">
    <text evidence="6">The sequence shown here is derived from an EMBL/GenBank/DDBJ whole genome shotgun (WGS) entry which is preliminary data.</text>
</comment>
<keyword evidence="1 4" id="KW-1015">Disulfide bond</keyword>
<feature type="site" description="Deprotonates C-terminal active site Cys" evidence="3">
    <location>
        <position position="24"/>
    </location>
</feature>
<dbReference type="PANTHER" id="PTHR46115">
    <property type="entry name" value="THIOREDOXIN-LIKE PROTEIN 1"/>
    <property type="match status" value="1"/>
</dbReference>
<evidence type="ECO:0000313" key="7">
    <source>
        <dbReference type="Proteomes" id="UP000320333"/>
    </source>
</evidence>
<reference evidence="6 7" key="1">
    <citation type="journal article" date="2019" name="Sci. Rep.">
        <title>Comparative genomics of chytrid fungi reveal insights into the obligate biotrophic and pathogenic lifestyle of Synchytrium endobioticum.</title>
        <authorList>
            <person name="van de Vossenberg B.T.L.H."/>
            <person name="Warris S."/>
            <person name="Nguyen H.D.T."/>
            <person name="van Gent-Pelzer M.P.E."/>
            <person name="Joly D.L."/>
            <person name="van de Geest H.C."/>
            <person name="Bonants P.J.M."/>
            <person name="Smith D.S."/>
            <person name="Levesque C.A."/>
            <person name="van der Lee T.A.J."/>
        </authorList>
    </citation>
    <scope>NUCLEOTIDE SEQUENCE [LARGE SCALE GENOMIC DNA]</scope>
    <source>
        <strain evidence="6 7">CBS 675.73</strain>
    </source>
</reference>
<dbReference type="OrthoDB" id="10263751at2759"/>
<comment type="similarity">
    <text evidence="2">Belongs to the thioredoxin family.</text>
</comment>
<organism evidence="6 7">
    <name type="scientific">Chytriomyces confervae</name>
    <dbReference type="NCBI Taxonomy" id="246404"/>
    <lineage>
        <taxon>Eukaryota</taxon>
        <taxon>Fungi</taxon>
        <taxon>Fungi incertae sedis</taxon>
        <taxon>Chytridiomycota</taxon>
        <taxon>Chytridiomycota incertae sedis</taxon>
        <taxon>Chytridiomycetes</taxon>
        <taxon>Chytridiales</taxon>
        <taxon>Chytriomycetaceae</taxon>
        <taxon>Chytriomyces</taxon>
    </lineage>
</organism>
<dbReference type="AlphaFoldDB" id="A0A507FPF1"/>
<dbReference type="Gene3D" id="3.40.30.10">
    <property type="entry name" value="Glutaredoxin"/>
    <property type="match status" value="1"/>
</dbReference>
<feature type="site" description="Contributes to redox potential value" evidence="3">
    <location>
        <position position="31"/>
    </location>
</feature>
<sequence>MVQTIESNEQYEAALKSGKTVIVDWSATWCGPCKMISPVFVKLAEEFTNIVFIKVDVDEVPDAAEEAGISSMPTFQVYQDSKKVDEMIGANPAKLRGLLEKYN</sequence>
<dbReference type="PROSITE" id="PS51352">
    <property type="entry name" value="THIOREDOXIN_2"/>
    <property type="match status" value="1"/>
</dbReference>
<dbReference type="GO" id="GO:0015035">
    <property type="term" value="F:protein-disulfide reductase activity"/>
    <property type="evidence" value="ECO:0007669"/>
    <property type="project" value="InterPro"/>
</dbReference>